<feature type="transmembrane region" description="Helical" evidence="1">
    <location>
        <begin position="37"/>
        <end position="61"/>
    </location>
</feature>
<dbReference type="RefSeq" id="WP_119574318.1">
    <property type="nucleotide sequence ID" value="NZ_QXEC01000006.1"/>
</dbReference>
<protein>
    <submittedName>
        <fullName evidence="2">Uncharacterized protein</fullName>
    </submittedName>
</protein>
<dbReference type="Proteomes" id="UP000283832">
    <property type="component" value="Unassembled WGS sequence"/>
</dbReference>
<organism evidence="2 3">
    <name type="scientific">Micromonospora radicis</name>
    <dbReference type="NCBI Taxonomy" id="1894971"/>
    <lineage>
        <taxon>Bacteria</taxon>
        <taxon>Bacillati</taxon>
        <taxon>Actinomycetota</taxon>
        <taxon>Actinomycetes</taxon>
        <taxon>Micromonosporales</taxon>
        <taxon>Micromonosporaceae</taxon>
        <taxon>Micromonospora</taxon>
    </lineage>
</organism>
<dbReference type="AlphaFoldDB" id="A0A418MXX1"/>
<dbReference type="EMBL" id="QXEC01000006">
    <property type="protein sequence ID" value="RIV39461.1"/>
    <property type="molecule type" value="Genomic_DNA"/>
</dbReference>
<keyword evidence="1" id="KW-0472">Membrane</keyword>
<dbReference type="OrthoDB" id="3402398at2"/>
<keyword evidence="1" id="KW-0812">Transmembrane</keyword>
<evidence type="ECO:0000313" key="2">
    <source>
        <dbReference type="EMBL" id="RIV39461.1"/>
    </source>
</evidence>
<keyword evidence="3" id="KW-1185">Reference proteome</keyword>
<proteinExistence type="predicted"/>
<evidence type="ECO:0000256" key="1">
    <source>
        <dbReference type="SAM" id="Phobius"/>
    </source>
</evidence>
<sequence length="282" mass="30907">MRDELAFVERLRNDLRSVRWPEPAVLRARARRRRHRAVVGAAVAVLVLAGVPTMAGIRLVAPPASAPQPQPSPYAEIPHEALVQPEALTTRTDPPLGQAGLGEPVQVDYLVQVCLEEQGRTANWDTSRYSRSQTLLRANDDGSPRLAELAFRQDVYRIAAERVAEFFVRLDALLAPCANWRSTGEVAWGERLARAEADHRWEVVDRDFAGDEAMLIRHTVTVTRHLDTGPSRETAPPETTAVLRVGDLVTVLTLGADGTEPELRRVAAIAAGRLCVAANPAC</sequence>
<name>A0A418MXX1_9ACTN</name>
<gene>
    <name evidence="2" type="ORF">D2L64_09105</name>
</gene>
<evidence type="ECO:0000313" key="3">
    <source>
        <dbReference type="Proteomes" id="UP000283832"/>
    </source>
</evidence>
<accession>A0A418MXX1</accession>
<comment type="caution">
    <text evidence="2">The sequence shown here is derived from an EMBL/GenBank/DDBJ whole genome shotgun (WGS) entry which is preliminary data.</text>
</comment>
<keyword evidence="1" id="KW-1133">Transmembrane helix</keyword>
<reference evidence="2 3" key="1">
    <citation type="submission" date="2018-08" db="EMBL/GenBank/DDBJ databases">
        <title>Jishengella sp. nov., isolated from a root of Azadirachta indica A. Juss. var. siamensis Valenton.</title>
        <authorList>
            <person name="Kuncharoen N."/>
            <person name="Tanasupawat S."/>
            <person name="Kudo T."/>
            <person name="Ohkuma M."/>
        </authorList>
    </citation>
    <scope>NUCLEOTIDE SEQUENCE [LARGE SCALE GENOMIC DNA]</scope>
    <source>
        <strain evidence="2 3">AZ1-13</strain>
    </source>
</reference>